<feature type="domain" description="Glycosyl hydrolase family 31 C-terminal" evidence="14">
    <location>
        <begin position="795"/>
        <end position="887"/>
    </location>
</feature>
<evidence type="ECO:0000256" key="11">
    <source>
        <dbReference type="SAM" id="SignalP"/>
    </source>
</evidence>
<dbReference type="Gene3D" id="3.20.20.80">
    <property type="entry name" value="Glycosidases"/>
    <property type="match status" value="2"/>
</dbReference>
<dbReference type="Gene3D" id="2.60.40.1180">
    <property type="entry name" value="Golgi alpha-mannosidase II"/>
    <property type="match status" value="2"/>
</dbReference>
<dbReference type="SUPFAM" id="SSF74650">
    <property type="entry name" value="Galactose mutarotase-like"/>
    <property type="match status" value="1"/>
</dbReference>
<dbReference type="InterPro" id="IPR030458">
    <property type="entry name" value="Glyco_hydro_31_AS"/>
</dbReference>
<dbReference type="PROSITE" id="PS00707">
    <property type="entry name" value="GLYCOSYL_HYDROL_F31_2"/>
    <property type="match status" value="1"/>
</dbReference>
<evidence type="ECO:0000256" key="2">
    <source>
        <dbReference type="ARBA" id="ARBA00007806"/>
    </source>
</evidence>
<dbReference type="GO" id="GO:0030246">
    <property type="term" value="F:carbohydrate binding"/>
    <property type="evidence" value="ECO:0007669"/>
    <property type="project" value="InterPro"/>
</dbReference>
<dbReference type="FunFam" id="2.60.40.1180:FF:000001">
    <property type="entry name" value="Maltase-glucoamylase, intestinal"/>
    <property type="match status" value="1"/>
</dbReference>
<keyword evidence="6" id="KW-0325">Glycoprotein</keyword>
<dbReference type="InterPro" id="IPR025887">
    <property type="entry name" value="Glyco_hydro_31_N_dom"/>
</dbReference>
<dbReference type="InterPro" id="IPR030459">
    <property type="entry name" value="Glyco_hydro_31_CS"/>
</dbReference>
<dbReference type="GO" id="GO:0004558">
    <property type="term" value="F:alpha-1,4-glucosidase activity"/>
    <property type="evidence" value="ECO:0007669"/>
    <property type="project" value="UniProtKB-EC"/>
</dbReference>
<protein>
    <recommendedName>
        <fullName evidence="3">alpha-glucosidase</fullName>
        <ecNumber evidence="3">3.2.1.20</ecNumber>
    </recommendedName>
    <alternativeName>
        <fullName evidence="8">Maltase</fullName>
    </alternativeName>
</protein>
<dbReference type="GO" id="GO:0005975">
    <property type="term" value="P:carbohydrate metabolic process"/>
    <property type="evidence" value="ECO:0007669"/>
    <property type="project" value="InterPro"/>
</dbReference>
<dbReference type="InterPro" id="IPR000322">
    <property type="entry name" value="Glyco_hydro_31_TIM"/>
</dbReference>
<evidence type="ECO:0000259" key="12">
    <source>
        <dbReference type="Pfam" id="PF01055"/>
    </source>
</evidence>
<evidence type="ECO:0000256" key="10">
    <source>
        <dbReference type="SAM" id="MobiDB-lite"/>
    </source>
</evidence>
<dbReference type="CDD" id="cd14752">
    <property type="entry name" value="GH31_N"/>
    <property type="match status" value="1"/>
</dbReference>
<evidence type="ECO:0000313" key="15">
    <source>
        <dbReference type="EMBL" id="KAF2246671.1"/>
    </source>
</evidence>
<keyword evidence="4 11" id="KW-0732">Signal</keyword>
<dbReference type="Pfam" id="PF01055">
    <property type="entry name" value="Glyco_hydro_31_2nd"/>
    <property type="match status" value="1"/>
</dbReference>
<comment type="catalytic activity">
    <reaction evidence="1">
        <text>Hydrolysis of terminal, non-reducing (1-&gt;4)-linked alpha-D-glucose residues with release of alpha-D-glucose.</text>
        <dbReference type="EC" id="3.2.1.20"/>
    </reaction>
</comment>
<feature type="domain" description="Glycoside hydrolase family 31 TIM barrel" evidence="12">
    <location>
        <begin position="359"/>
        <end position="787"/>
    </location>
</feature>
<evidence type="ECO:0000256" key="5">
    <source>
        <dbReference type="ARBA" id="ARBA00022801"/>
    </source>
</evidence>
<dbReference type="EMBL" id="ML987198">
    <property type="protein sequence ID" value="KAF2246671.1"/>
    <property type="molecule type" value="Genomic_DNA"/>
</dbReference>
<dbReference type="Gene3D" id="2.60.40.1760">
    <property type="entry name" value="glycosyl hydrolase (family 31)"/>
    <property type="match status" value="1"/>
</dbReference>
<evidence type="ECO:0000259" key="13">
    <source>
        <dbReference type="Pfam" id="PF13802"/>
    </source>
</evidence>
<evidence type="ECO:0000256" key="1">
    <source>
        <dbReference type="ARBA" id="ARBA00001657"/>
    </source>
</evidence>
<feature type="domain" description="Glycoside hydrolase family 31 N-terminal" evidence="13">
    <location>
        <begin position="212"/>
        <end position="268"/>
    </location>
</feature>
<name>A0A6A6I8H2_9PLEO</name>
<dbReference type="Pfam" id="PF13802">
    <property type="entry name" value="Gal_mutarotas_2"/>
    <property type="match status" value="1"/>
</dbReference>
<evidence type="ECO:0000256" key="4">
    <source>
        <dbReference type="ARBA" id="ARBA00022729"/>
    </source>
</evidence>
<dbReference type="PROSITE" id="PS00129">
    <property type="entry name" value="GLYCOSYL_HYDROL_F31_1"/>
    <property type="match status" value="1"/>
</dbReference>
<organism evidence="15 16">
    <name type="scientific">Trematosphaeria pertusa</name>
    <dbReference type="NCBI Taxonomy" id="390896"/>
    <lineage>
        <taxon>Eukaryota</taxon>
        <taxon>Fungi</taxon>
        <taxon>Dikarya</taxon>
        <taxon>Ascomycota</taxon>
        <taxon>Pezizomycotina</taxon>
        <taxon>Dothideomycetes</taxon>
        <taxon>Pleosporomycetidae</taxon>
        <taxon>Pleosporales</taxon>
        <taxon>Massarineae</taxon>
        <taxon>Trematosphaeriaceae</taxon>
        <taxon>Trematosphaeria</taxon>
    </lineage>
</organism>
<evidence type="ECO:0000256" key="3">
    <source>
        <dbReference type="ARBA" id="ARBA00012741"/>
    </source>
</evidence>
<evidence type="ECO:0000256" key="9">
    <source>
        <dbReference type="RuleBase" id="RU361185"/>
    </source>
</evidence>
<dbReference type="CDD" id="cd06602">
    <property type="entry name" value="GH31_MGAM_SI_GAA"/>
    <property type="match status" value="1"/>
</dbReference>
<feature type="region of interest" description="Disordered" evidence="10">
    <location>
        <begin position="580"/>
        <end position="616"/>
    </location>
</feature>
<keyword evidence="5 9" id="KW-0378">Hydrolase</keyword>
<dbReference type="PANTHER" id="PTHR22762">
    <property type="entry name" value="ALPHA-GLUCOSIDASE"/>
    <property type="match status" value="1"/>
</dbReference>
<dbReference type="FunFam" id="3.20.20.80:FF:000169">
    <property type="entry name" value="Putative alpha-glucosidase AgdA"/>
    <property type="match status" value="1"/>
</dbReference>
<evidence type="ECO:0000256" key="6">
    <source>
        <dbReference type="ARBA" id="ARBA00023180"/>
    </source>
</evidence>
<dbReference type="EC" id="3.2.1.20" evidence="3"/>
<feature type="compositionally biased region" description="Low complexity" evidence="10">
    <location>
        <begin position="580"/>
        <end position="607"/>
    </location>
</feature>
<dbReference type="GeneID" id="54582786"/>
<dbReference type="InterPro" id="IPR017853">
    <property type="entry name" value="GH"/>
</dbReference>
<feature type="signal peptide" evidence="11">
    <location>
        <begin position="1"/>
        <end position="22"/>
    </location>
</feature>
<dbReference type="InterPro" id="IPR011013">
    <property type="entry name" value="Gal_mutarotase_sf_dom"/>
</dbReference>
<gene>
    <name evidence="15" type="ORF">BU26DRAFT_521114</name>
</gene>
<dbReference type="InterPro" id="IPR048395">
    <property type="entry name" value="Glyco_hydro_31_C"/>
</dbReference>
<dbReference type="Proteomes" id="UP000800094">
    <property type="component" value="Unassembled WGS sequence"/>
</dbReference>
<comment type="similarity">
    <text evidence="2 9">Belongs to the glycosyl hydrolase 31 family.</text>
</comment>
<dbReference type="Pfam" id="PF21365">
    <property type="entry name" value="Glyco_hydro_31_3rd"/>
    <property type="match status" value="1"/>
</dbReference>
<dbReference type="SUPFAM" id="SSF51445">
    <property type="entry name" value="(Trans)glycosidases"/>
    <property type="match status" value="1"/>
</dbReference>
<dbReference type="RefSeq" id="XP_033681675.1">
    <property type="nucleotide sequence ID" value="XM_033829456.1"/>
</dbReference>
<dbReference type="AlphaFoldDB" id="A0A6A6I8H2"/>
<feature type="chain" id="PRO_5025647122" description="alpha-glucosidase" evidence="11">
    <location>
        <begin position="23"/>
        <end position="1018"/>
    </location>
</feature>
<dbReference type="OrthoDB" id="5839090at2759"/>
<reference evidence="15" key="1">
    <citation type="journal article" date="2020" name="Stud. Mycol.">
        <title>101 Dothideomycetes genomes: a test case for predicting lifestyles and emergence of pathogens.</title>
        <authorList>
            <person name="Haridas S."/>
            <person name="Albert R."/>
            <person name="Binder M."/>
            <person name="Bloem J."/>
            <person name="Labutti K."/>
            <person name="Salamov A."/>
            <person name="Andreopoulos B."/>
            <person name="Baker S."/>
            <person name="Barry K."/>
            <person name="Bills G."/>
            <person name="Bluhm B."/>
            <person name="Cannon C."/>
            <person name="Castanera R."/>
            <person name="Culley D."/>
            <person name="Daum C."/>
            <person name="Ezra D."/>
            <person name="Gonzalez J."/>
            <person name="Henrissat B."/>
            <person name="Kuo A."/>
            <person name="Liang C."/>
            <person name="Lipzen A."/>
            <person name="Lutzoni F."/>
            <person name="Magnuson J."/>
            <person name="Mondo S."/>
            <person name="Nolan M."/>
            <person name="Ohm R."/>
            <person name="Pangilinan J."/>
            <person name="Park H.-J."/>
            <person name="Ramirez L."/>
            <person name="Alfaro M."/>
            <person name="Sun H."/>
            <person name="Tritt A."/>
            <person name="Yoshinaga Y."/>
            <person name="Zwiers L.-H."/>
            <person name="Turgeon B."/>
            <person name="Goodwin S."/>
            <person name="Spatafora J."/>
            <person name="Crous P."/>
            <person name="Grigoriev I."/>
        </authorList>
    </citation>
    <scope>NUCLEOTIDE SEQUENCE</scope>
    <source>
        <strain evidence="15">CBS 122368</strain>
    </source>
</reference>
<evidence type="ECO:0000259" key="14">
    <source>
        <dbReference type="Pfam" id="PF21365"/>
    </source>
</evidence>
<evidence type="ECO:0000256" key="8">
    <source>
        <dbReference type="ARBA" id="ARBA00041343"/>
    </source>
</evidence>
<accession>A0A6A6I8H2</accession>
<evidence type="ECO:0000313" key="16">
    <source>
        <dbReference type="Proteomes" id="UP000800094"/>
    </source>
</evidence>
<sequence length="1018" mass="111828">MARTSFLTAASLLSSFQTLTSAQTTSNSADGLGPTAQPSSSVTVGIVDISGTPTTYRSVFTIPASADEGANVLPNIEDPQAADPQDVCPGYKASHVQEDEYGLSAILTLAGEPCNVYGTDVEVLNLKVEYQAANRLVINISPANVDSSNSSWYILPEELIPRPKPDSTYGDIDLEFDWDDKPSFWFSVTRHSTGDTIFSTENMKLIYEDQFIEFVSHLPGDYNLYGLGERIHGLRLNHNLTATIYAADVGDPIDRNIYGSHPFYLDTRYFETDSEGRKKLVKKSEIDERGYGGNGHGGSNYESYSHGVYLRNAHGQEVKLQPENITWRTLGGSIDLFFFDGPSQPEVTKQYQTSAIGLPAMQAYWSFGFHQCRWGYQNWTELREIIDSFKEFDIPLETVWLDIDYMDQYRDFTLDPVTFPPSGVKDFFDYLHGNNQHFVPIVDSAIYIPNPQNASDAYDTYTRGNASGSFMTNPDGSQYIGAVWPGYTVFPDWMSPNGVSWWIHEMVEWYKEVPYSGFWVDMSEVSSFCVGSCGTGNVTMNPVHPPFALPGEVGNVIYDYPEGFNITNATEAASASSASSSQAAATSTEAGPTSSTTTSYLRTTPTPGQRNVDHPPYVIDHVQGDLAVHAVAPNATHANGMQEYDVHNVWGHQILNATYQGLLSVFPTKRPFIIGRSTFAGSGKWAGHWGGDNASKWYYMYFSIPQALSFSLFGIPMFGVDTCGFNGNTDYELCSRWMQLSAFFPFYRNHNVLSAIPQEPFRWASVASATKAAMQIRYSLLPYMYTLFHEASTTGSTVMRALAWEFPNEPQLAGVDTQFLLGPSILVTPVLEPQADTVKGVFPGVIDGECWYDWYTGERVDAQAGVNTTIDAPLGHIPVFIRGGSVLPLQEPGYTTTESRNNPWGLVVALSDDGDATGSLYVDDGISLEPNATLSIQFAATDGQLKANVTGDYADSNALGNVTVLGVFDGCGSIKLNGETVDESKVDYDGDAGVLKLTGLNDLTRGGAWKGSWTLSWQ</sequence>
<keyword evidence="16" id="KW-1185">Reference proteome</keyword>
<dbReference type="InterPro" id="IPR013780">
    <property type="entry name" value="Glyco_hydro_b"/>
</dbReference>
<dbReference type="PANTHER" id="PTHR22762:SF133">
    <property type="entry name" value="P-TYPE DOMAIN-CONTAINING PROTEIN"/>
    <property type="match status" value="1"/>
</dbReference>
<keyword evidence="7 9" id="KW-0326">Glycosidase</keyword>
<dbReference type="SUPFAM" id="SSF51011">
    <property type="entry name" value="Glycosyl hydrolase domain"/>
    <property type="match status" value="1"/>
</dbReference>
<evidence type="ECO:0000256" key="7">
    <source>
        <dbReference type="ARBA" id="ARBA00023295"/>
    </source>
</evidence>
<proteinExistence type="inferred from homology"/>
<dbReference type="FunFam" id="3.20.20.80:FF:000138">
    <property type="entry name" value="Putative alpha-glucosidase AgdA"/>
    <property type="match status" value="1"/>
</dbReference>